<dbReference type="PANTHER" id="PTHR38481">
    <property type="entry name" value="HYALURONATE LYASE"/>
    <property type="match status" value="1"/>
</dbReference>
<dbReference type="InterPro" id="IPR038970">
    <property type="entry name" value="Lyase_8"/>
</dbReference>
<dbReference type="Pfam" id="PF02884">
    <property type="entry name" value="Lyase_8_C"/>
    <property type="match status" value="1"/>
</dbReference>
<dbReference type="EC" id="4.2.2.1" evidence="10"/>
<evidence type="ECO:0000256" key="6">
    <source>
        <dbReference type="SAM" id="SignalP"/>
    </source>
</evidence>
<accession>A0A379AZH2</accession>
<comment type="similarity">
    <text evidence="1">Belongs to the polysaccharide lyase 8 family.</text>
</comment>
<evidence type="ECO:0000313" key="11">
    <source>
        <dbReference type="EMBL" id="TDP27981.1"/>
    </source>
</evidence>
<dbReference type="PANTHER" id="PTHR38481:SF1">
    <property type="entry name" value="HYALURONATE LYASE"/>
    <property type="match status" value="1"/>
</dbReference>
<feature type="compositionally biased region" description="Low complexity" evidence="5">
    <location>
        <begin position="843"/>
        <end position="865"/>
    </location>
</feature>
<dbReference type="InterPro" id="IPR004103">
    <property type="entry name" value="Lyase_8_C"/>
</dbReference>
<proteinExistence type="inferred from homology"/>
<feature type="chain" id="PRO_5016680974" evidence="6">
    <location>
        <begin position="29"/>
        <end position="1134"/>
    </location>
</feature>
<evidence type="ECO:0000256" key="5">
    <source>
        <dbReference type="SAM" id="MobiDB-lite"/>
    </source>
</evidence>
<feature type="compositionally biased region" description="Polar residues" evidence="5">
    <location>
        <begin position="808"/>
        <end position="830"/>
    </location>
</feature>
<name>A0A379AZH2_AVIGA</name>
<evidence type="ECO:0000313" key="13">
    <source>
        <dbReference type="Proteomes" id="UP000294683"/>
    </source>
</evidence>
<dbReference type="Gene3D" id="2.70.98.10">
    <property type="match status" value="1"/>
</dbReference>
<evidence type="ECO:0000259" key="7">
    <source>
        <dbReference type="Pfam" id="PF02278"/>
    </source>
</evidence>
<sequence length="1134" mass="126081">MPRFRLSKVMCMLAPVMLASIPTLPVYAETNSVVAVEHAKTQNAYDQILQNWKNHLTGISLDTTNNMANNAKQALLSNDTFDFSEQKTAGAKIRSTVNTIRDLAVGYNKSGSQFYQNQDAKQLIVSSLEKIHSGGYQVGGKEYGNWWNWEIGVPKSLNDVLILMGDELPNELKEKLIAATTYFQPDPTTSGANSEAAQYSTSKDKRTSTGGNRTDTSTVSLARGLLTRNDDEVQRAIRAIYDVGELKSGIRDTNDATLNDGFYTDGSFIQHSSVAYNGTYASVLIEGLGLFAYMLKDSPNFVFSDPKMDNIYESILKGYSWLLVNGGMNDSVNGRAITRPNSSDVTRAKRFISDISLLIDSAPATYKPALQGLLKRTLLEQHYSLDDAPNDTVRNILKNILDNPNIKPTETVGVKRFSFMDRAVQKSPKGTVVIAMHSNRTAAYESMNGENPQGWYTGDGMTYIYDNKSTDLFTNYWHNVDSYMLPGTTESTAIRKDGSKQRRYLKDRSSKTFVGGVDNGIKADGSQGNATKAIIAMDFTSYNDKTTAKKSWIMLGDVVLALGSNIASTDKGEVLTTIDNRVINGKQTLSHVGDTIYFTVPATQQTISYKILDNQQPYTVIEKGKDGSTEFAKIWLNHGKKPKEASYAYLIMPGYSADEVNHFDTNTIQILQQNAQQHAVKVGNSLFVNFFEAGEVDGLAVNHPLSVIKTEGNGHLDVYVADPTLMLDDEINLSVLGKYILQVGNDVTATISGEKTEFTFKLDDHQKYFSAIEESQYKEDSSTSTQPQTTNSDSNNAETPDGLDKPNTDNSEQNPATETSSENAEDSPTITPDKGVDTSDNVAESNGNSNDESSSTSTTQTTQAEDSNRTVAIEETVESNDEEENLTDQTSSEQVAFSQDYLDKYAKTLRNLTDVDVSIIDNFNYDHYFTATLSESNKQGLGGKFQTGFNQFLNDHTKVGAFAEYRYNDIHQLGIGANAKWYDFSSFVRYRHVFDSAVHADYLDLYLGYDKTFTFNQFTIQPRIGVLGSYLLDSKLPDNGKLAHHFAVQTQLSSKFSYHIGGIALYLEPTWKVNLDDPYRLQLNGQEYKLDRSKQEWIGKVGIAKNIGNYTFDFSVQTNNHQERKMIATFNYQF</sequence>
<keyword evidence="2 6" id="KW-0732">Signal</keyword>
<dbReference type="InterPro" id="IPR011071">
    <property type="entry name" value="Lyase_8-like_C"/>
</dbReference>
<dbReference type="EMBL" id="SNXJ01000008">
    <property type="protein sequence ID" value="TDP27981.1"/>
    <property type="molecule type" value="Genomic_DNA"/>
</dbReference>
<dbReference type="InterPro" id="IPR003159">
    <property type="entry name" value="Lyase_8_central_dom"/>
</dbReference>
<reference evidence="10 12" key="1">
    <citation type="submission" date="2018-06" db="EMBL/GenBank/DDBJ databases">
        <authorList>
            <consortium name="Pathogen Informatics"/>
            <person name="Doyle S."/>
        </authorList>
    </citation>
    <scope>NUCLEOTIDE SEQUENCE [LARGE SCALE GENOMIC DNA]</scope>
    <source>
        <strain evidence="10 12">NCTC11188</strain>
    </source>
</reference>
<dbReference type="InterPro" id="IPR008929">
    <property type="entry name" value="Chondroitin_lyas"/>
</dbReference>
<dbReference type="GO" id="GO:0005975">
    <property type="term" value="P:carbohydrate metabolic process"/>
    <property type="evidence" value="ECO:0007669"/>
    <property type="project" value="InterPro"/>
</dbReference>
<evidence type="ECO:0000256" key="3">
    <source>
        <dbReference type="ARBA" id="ARBA00023239"/>
    </source>
</evidence>
<feature type="compositionally biased region" description="Polar residues" evidence="5">
    <location>
        <begin position="183"/>
        <end position="201"/>
    </location>
</feature>
<dbReference type="GO" id="GO:0005576">
    <property type="term" value="C:extracellular region"/>
    <property type="evidence" value="ECO:0007669"/>
    <property type="project" value="InterPro"/>
</dbReference>
<feature type="region of interest" description="Disordered" evidence="5">
    <location>
        <begin position="774"/>
        <end position="870"/>
    </location>
</feature>
<dbReference type="InterPro" id="IPR014718">
    <property type="entry name" value="GH-type_carb-bd"/>
</dbReference>
<dbReference type="InterPro" id="IPR012970">
    <property type="entry name" value="Lyase_8_alpha_N"/>
</dbReference>
<evidence type="ECO:0000313" key="12">
    <source>
        <dbReference type="Proteomes" id="UP000255113"/>
    </source>
</evidence>
<evidence type="ECO:0000259" key="8">
    <source>
        <dbReference type="Pfam" id="PF02884"/>
    </source>
</evidence>
<dbReference type="Gene3D" id="2.60.220.10">
    <property type="entry name" value="Polysaccharide lyase family 8-like, C-terminal"/>
    <property type="match status" value="1"/>
</dbReference>
<feature type="domain" description="Polysaccharide lyase family 8 C-terminal" evidence="8">
    <location>
        <begin position="669"/>
        <end position="727"/>
    </location>
</feature>
<keyword evidence="3 10" id="KW-0456">Lyase</keyword>
<feature type="domain" description="Polysaccharide lyase family 8 central" evidence="7">
    <location>
        <begin position="416"/>
        <end position="655"/>
    </location>
</feature>
<feature type="active site" evidence="4">
    <location>
        <position position="271"/>
    </location>
</feature>
<dbReference type="AlphaFoldDB" id="A0A379AZH2"/>
<dbReference type="Proteomes" id="UP000255113">
    <property type="component" value="Unassembled WGS sequence"/>
</dbReference>
<feature type="signal peptide" evidence="6">
    <location>
        <begin position="1"/>
        <end position="28"/>
    </location>
</feature>
<feature type="active site" evidence="4">
    <location>
        <position position="335"/>
    </location>
</feature>
<evidence type="ECO:0000256" key="2">
    <source>
        <dbReference type="ARBA" id="ARBA00022729"/>
    </source>
</evidence>
<evidence type="ECO:0000256" key="4">
    <source>
        <dbReference type="PIRSR" id="PIRSR638970-1"/>
    </source>
</evidence>
<dbReference type="InterPro" id="IPR011013">
    <property type="entry name" value="Gal_mutarotase_sf_dom"/>
</dbReference>
<dbReference type="CDD" id="cd01083">
    <property type="entry name" value="GAG_Lyase"/>
    <property type="match status" value="1"/>
</dbReference>
<dbReference type="RefSeq" id="WP_103854363.1">
    <property type="nucleotide sequence ID" value="NZ_PQVJ01000053.1"/>
</dbReference>
<dbReference type="GO" id="GO:0030340">
    <property type="term" value="F:hyaluronate lyase activity"/>
    <property type="evidence" value="ECO:0007669"/>
    <property type="project" value="UniProtKB-EC"/>
</dbReference>
<dbReference type="Pfam" id="PF02278">
    <property type="entry name" value="Lyase_8"/>
    <property type="match status" value="1"/>
</dbReference>
<dbReference type="Gene3D" id="1.50.10.100">
    <property type="entry name" value="Chondroitin AC/alginate lyase"/>
    <property type="match status" value="1"/>
</dbReference>
<dbReference type="SUPFAM" id="SSF74650">
    <property type="entry name" value="Galactose mutarotase-like"/>
    <property type="match status" value="1"/>
</dbReference>
<keyword evidence="13" id="KW-1185">Reference proteome</keyword>
<protein>
    <submittedName>
        <fullName evidence="10">Hyaluronate lyase</fullName>
        <ecNumber evidence="10">4.2.2.1</ecNumber>
    </submittedName>
    <submittedName>
        <fullName evidence="11">Polysaccharide lyase family 8-like protein</fullName>
    </submittedName>
</protein>
<dbReference type="SUPFAM" id="SSF49863">
    <property type="entry name" value="Hyaluronate lyase-like, C-terminal domain"/>
    <property type="match status" value="1"/>
</dbReference>
<dbReference type="Proteomes" id="UP000294683">
    <property type="component" value="Unassembled WGS sequence"/>
</dbReference>
<dbReference type="EMBL" id="UGSQ01000003">
    <property type="protein sequence ID" value="SUB27637.1"/>
    <property type="molecule type" value="Genomic_DNA"/>
</dbReference>
<evidence type="ECO:0000256" key="1">
    <source>
        <dbReference type="ARBA" id="ARBA00006699"/>
    </source>
</evidence>
<dbReference type="SUPFAM" id="SSF48230">
    <property type="entry name" value="Chondroitin AC/alginate lyase"/>
    <property type="match status" value="1"/>
</dbReference>
<reference evidence="11 13" key="2">
    <citation type="submission" date="2019-03" db="EMBL/GenBank/DDBJ databases">
        <title>Genomic Encyclopedia of Type Strains, Phase IV (KMG-IV): sequencing the most valuable type-strain genomes for metagenomic binning, comparative biology and taxonomic classification.</title>
        <authorList>
            <person name="Goeker M."/>
        </authorList>
    </citation>
    <scope>NUCLEOTIDE SEQUENCE [LARGE SCALE GENOMIC DNA]</scope>
    <source>
        <strain evidence="11 13">DSM 17481</strain>
    </source>
</reference>
<dbReference type="Pfam" id="PF08124">
    <property type="entry name" value="Lyase_8_N"/>
    <property type="match status" value="1"/>
</dbReference>
<feature type="region of interest" description="Disordered" evidence="5">
    <location>
        <begin position="183"/>
        <end position="216"/>
    </location>
</feature>
<feature type="active site" evidence="4">
    <location>
        <position position="280"/>
    </location>
</feature>
<organism evidence="10 12">
    <name type="scientific">Avibacterium gallinarum</name>
    <name type="common">Pasteurella gallinarum</name>
    <dbReference type="NCBI Taxonomy" id="755"/>
    <lineage>
        <taxon>Bacteria</taxon>
        <taxon>Pseudomonadati</taxon>
        <taxon>Pseudomonadota</taxon>
        <taxon>Gammaproteobacteria</taxon>
        <taxon>Pasteurellales</taxon>
        <taxon>Pasteurellaceae</taxon>
        <taxon>Avibacterium</taxon>
    </lineage>
</organism>
<feature type="domain" description="Polysaccharide lyase 8 N-terminal alpha-helical" evidence="9">
    <location>
        <begin position="43"/>
        <end position="373"/>
    </location>
</feature>
<feature type="compositionally biased region" description="Low complexity" evidence="5">
    <location>
        <begin position="782"/>
        <end position="796"/>
    </location>
</feature>
<evidence type="ECO:0000313" key="10">
    <source>
        <dbReference type="EMBL" id="SUB27637.1"/>
    </source>
</evidence>
<gene>
    <name evidence="11" type="ORF">EV689_10896</name>
    <name evidence="10" type="ORF">NCTC11188_01809</name>
</gene>
<evidence type="ECO:0000259" key="9">
    <source>
        <dbReference type="Pfam" id="PF08124"/>
    </source>
</evidence>
<dbReference type="GO" id="GO:0030246">
    <property type="term" value="F:carbohydrate binding"/>
    <property type="evidence" value="ECO:0007669"/>
    <property type="project" value="InterPro"/>
</dbReference>